<dbReference type="EMBL" id="JANUGW010000004">
    <property type="protein sequence ID" value="MCS0581313.1"/>
    <property type="molecule type" value="Genomic_DNA"/>
</dbReference>
<gene>
    <name evidence="1" type="ORF">NX784_06890</name>
</gene>
<dbReference type="Gene3D" id="2.60.40.2970">
    <property type="match status" value="1"/>
</dbReference>
<keyword evidence="2" id="KW-1185">Reference proteome</keyword>
<reference evidence="1 2" key="1">
    <citation type="submission" date="2022-08" db="EMBL/GenBank/DDBJ databases">
        <title>Reclassification of Massilia species as members of the genera Telluria, Duganella, Pseudoduganella, Mokoshia gen. nov. and Zemynaea gen. nov. using orthogonal and non-orthogonal genome-based approaches.</title>
        <authorList>
            <person name="Bowman J.P."/>
        </authorList>
    </citation>
    <scope>NUCLEOTIDE SEQUENCE [LARGE SCALE GENOMIC DNA]</scope>
    <source>
        <strain evidence="1 2">JCM 31316</strain>
    </source>
</reference>
<evidence type="ECO:0000313" key="1">
    <source>
        <dbReference type="EMBL" id="MCS0581313.1"/>
    </source>
</evidence>
<protein>
    <submittedName>
        <fullName evidence="1">Uncharacterized protein</fullName>
    </submittedName>
</protein>
<comment type="caution">
    <text evidence="1">The sequence shown here is derived from an EMBL/GenBank/DDBJ whole genome shotgun (WGS) entry which is preliminary data.</text>
</comment>
<organism evidence="1 2">
    <name type="scientific">Massilia pinisoli</name>
    <dbReference type="NCBI Taxonomy" id="1772194"/>
    <lineage>
        <taxon>Bacteria</taxon>
        <taxon>Pseudomonadati</taxon>
        <taxon>Pseudomonadota</taxon>
        <taxon>Betaproteobacteria</taxon>
        <taxon>Burkholderiales</taxon>
        <taxon>Oxalobacteraceae</taxon>
        <taxon>Telluria group</taxon>
        <taxon>Massilia</taxon>
    </lineage>
</organism>
<sequence>MNLHASLSVDARHDKVWVTFRAENRGERRVWLPRGLAADSRPAGRLFDVRLHPGGVAIAFVGRAAPGTAGAASDWLELPPHSAHTHTVDITSDYAFRSGDHTYELRYAGLALADIHQLDATTPFVTDTLMFRHSAP</sequence>
<accession>A0ABT1ZN45</accession>
<dbReference type="Proteomes" id="UP001204151">
    <property type="component" value="Unassembled WGS sequence"/>
</dbReference>
<evidence type="ECO:0000313" key="2">
    <source>
        <dbReference type="Proteomes" id="UP001204151"/>
    </source>
</evidence>
<dbReference type="RefSeq" id="WP_258815922.1">
    <property type="nucleotide sequence ID" value="NZ_JANUGW010000004.1"/>
</dbReference>
<name>A0ABT1ZN45_9BURK</name>
<proteinExistence type="predicted"/>